<dbReference type="GO" id="GO:0005737">
    <property type="term" value="C:cytoplasm"/>
    <property type="evidence" value="ECO:0007669"/>
    <property type="project" value="TreeGrafter"/>
</dbReference>
<dbReference type="PANTHER" id="PTHR13943">
    <property type="entry name" value="HRAS-LIKE SUPPRESSOR - RELATED"/>
    <property type="match status" value="1"/>
</dbReference>
<keyword evidence="4" id="KW-0443">Lipid metabolism</keyword>
<name>A0A8C7HYI8_ONCKI</name>
<evidence type="ECO:0000256" key="1">
    <source>
        <dbReference type="ARBA" id="ARBA00007824"/>
    </source>
</evidence>
<sequence>MTMMRMKQILILAILLLQLITLVEGKGIPSKTQQGNTAEKFEFGDMIAFPRLPVHTHNGIKYSYTHYAIYVGDTQFPGTSKEDGQDIFHITGVPIQKLLEFGLSNCIFGKLSDNKSGHKKDNYLDKEGFQKRDNAEIIKDITHLYKNCGKWHPEKNNCEHLATYLRYGEKHFRQAGTNAAKLLKLDREPYPYPLEKDGKGKRVFADWLIETRGNQGAPAA</sequence>
<dbReference type="GO" id="GO:0008970">
    <property type="term" value="F:phospholipase A1 activity"/>
    <property type="evidence" value="ECO:0007669"/>
    <property type="project" value="TreeGrafter"/>
</dbReference>
<dbReference type="GeneTree" id="ENSGT01140000282712"/>
<keyword evidence="5" id="KW-0732">Signal</keyword>
<dbReference type="InterPro" id="IPR007053">
    <property type="entry name" value="LRAT_dom"/>
</dbReference>
<evidence type="ECO:0000256" key="3">
    <source>
        <dbReference type="ARBA" id="ARBA00022801"/>
    </source>
</evidence>
<dbReference type="RefSeq" id="XP_020328033.1">
    <property type="nucleotide sequence ID" value="XM_020472444.2"/>
</dbReference>
<feature type="signal peptide" evidence="5">
    <location>
        <begin position="1"/>
        <end position="25"/>
    </location>
</feature>
<feature type="domain" description="LRAT" evidence="6">
    <location>
        <begin position="56"/>
        <end position="174"/>
    </location>
</feature>
<dbReference type="GeneID" id="109880217"/>
<evidence type="ECO:0000256" key="4">
    <source>
        <dbReference type="ARBA" id="ARBA00023098"/>
    </source>
</evidence>
<accession>A0A8C7HYI8</accession>
<reference evidence="7" key="2">
    <citation type="submission" date="2025-09" db="UniProtKB">
        <authorList>
            <consortium name="Ensembl"/>
        </authorList>
    </citation>
    <scope>IDENTIFICATION</scope>
</reference>
<proteinExistence type="inferred from homology"/>
<keyword evidence="3" id="KW-0378">Hydrolase</keyword>
<evidence type="ECO:0000313" key="7">
    <source>
        <dbReference type="Ensembl" id="ENSOKIP00005064163.1"/>
    </source>
</evidence>
<reference evidence="7" key="1">
    <citation type="submission" date="2025-08" db="UniProtKB">
        <authorList>
            <consortium name="Ensembl"/>
        </authorList>
    </citation>
    <scope>IDENTIFICATION</scope>
</reference>
<dbReference type="Ensembl" id="ENSOKIT00005068195.1">
    <property type="protein sequence ID" value="ENSOKIP00005064163.1"/>
    <property type="gene ID" value="ENSOKIG00005027530.1"/>
</dbReference>
<dbReference type="GO" id="GO:0016410">
    <property type="term" value="F:N-acyltransferase activity"/>
    <property type="evidence" value="ECO:0007669"/>
    <property type="project" value="TreeGrafter"/>
</dbReference>
<evidence type="ECO:0000313" key="8">
    <source>
        <dbReference type="Proteomes" id="UP000694557"/>
    </source>
</evidence>
<dbReference type="Gene3D" id="3.90.1720.10">
    <property type="entry name" value="endopeptidase domain like (from Nostoc punctiforme)"/>
    <property type="match status" value="1"/>
</dbReference>
<protein>
    <submittedName>
        <fullName evidence="7">Uncharacterized LOC109880217</fullName>
    </submittedName>
</protein>
<keyword evidence="2" id="KW-0808">Transferase</keyword>
<dbReference type="GO" id="GO:0004623">
    <property type="term" value="F:phospholipase A2 activity"/>
    <property type="evidence" value="ECO:0007669"/>
    <property type="project" value="TreeGrafter"/>
</dbReference>
<gene>
    <name evidence="7" type="primary">LOC109880217</name>
</gene>
<dbReference type="PANTHER" id="PTHR13943:SF31">
    <property type="entry name" value="PHOSPHOLIPASE A AND ACYLTRANSFERASE 3"/>
    <property type="match status" value="1"/>
</dbReference>
<dbReference type="PROSITE" id="PS51934">
    <property type="entry name" value="LRAT"/>
    <property type="match status" value="1"/>
</dbReference>
<dbReference type="KEGG" id="oki:109880217"/>
<evidence type="ECO:0000256" key="2">
    <source>
        <dbReference type="ARBA" id="ARBA00022679"/>
    </source>
</evidence>
<comment type="similarity">
    <text evidence="1">Belongs to the H-rev107 family.</text>
</comment>
<organism evidence="7 8">
    <name type="scientific">Oncorhynchus kisutch</name>
    <name type="common">Coho salmon</name>
    <name type="synonym">Salmo kisutch</name>
    <dbReference type="NCBI Taxonomy" id="8019"/>
    <lineage>
        <taxon>Eukaryota</taxon>
        <taxon>Metazoa</taxon>
        <taxon>Chordata</taxon>
        <taxon>Craniata</taxon>
        <taxon>Vertebrata</taxon>
        <taxon>Euteleostomi</taxon>
        <taxon>Actinopterygii</taxon>
        <taxon>Neopterygii</taxon>
        <taxon>Teleostei</taxon>
        <taxon>Protacanthopterygii</taxon>
        <taxon>Salmoniformes</taxon>
        <taxon>Salmonidae</taxon>
        <taxon>Salmoninae</taxon>
        <taxon>Oncorhynchus</taxon>
    </lineage>
</organism>
<evidence type="ECO:0000256" key="5">
    <source>
        <dbReference type="SAM" id="SignalP"/>
    </source>
</evidence>
<feature type="chain" id="PRO_5034847994" evidence="5">
    <location>
        <begin position="26"/>
        <end position="220"/>
    </location>
</feature>
<dbReference type="Pfam" id="PF04970">
    <property type="entry name" value="LRAT"/>
    <property type="match status" value="1"/>
</dbReference>
<dbReference type="InterPro" id="IPR051496">
    <property type="entry name" value="H-rev107_PLA/AT"/>
</dbReference>
<evidence type="ECO:0000259" key="6">
    <source>
        <dbReference type="PROSITE" id="PS51934"/>
    </source>
</evidence>
<dbReference type="GO" id="GO:0070292">
    <property type="term" value="P:N-acylphosphatidylethanolamine metabolic process"/>
    <property type="evidence" value="ECO:0007669"/>
    <property type="project" value="TreeGrafter"/>
</dbReference>
<keyword evidence="8" id="KW-1185">Reference proteome</keyword>
<dbReference type="Proteomes" id="UP000694557">
    <property type="component" value="Unassembled WGS sequence"/>
</dbReference>
<dbReference type="AlphaFoldDB" id="A0A8C7HYI8"/>